<dbReference type="EMBL" id="CP036422">
    <property type="protein sequence ID" value="QFU75265.1"/>
    <property type="molecule type" value="Genomic_DNA"/>
</dbReference>
<dbReference type="InterPro" id="IPR058792">
    <property type="entry name" value="Beta-barrel_RND_2"/>
</dbReference>
<name>A0A5P9NIA0_9GAMM</name>
<evidence type="ECO:0000313" key="5">
    <source>
        <dbReference type="EMBL" id="QFU75265.1"/>
    </source>
</evidence>
<dbReference type="Proteomes" id="UP000326287">
    <property type="component" value="Chromosome"/>
</dbReference>
<dbReference type="OrthoDB" id="9806939at2"/>
<keyword evidence="2" id="KW-0472">Membrane</keyword>
<protein>
    <submittedName>
        <fullName evidence="5">Efflux RND transporter periplasmic adaptor subunit</fullName>
    </submittedName>
</protein>
<dbReference type="Gene3D" id="1.10.287.470">
    <property type="entry name" value="Helix hairpin bin"/>
    <property type="match status" value="1"/>
</dbReference>
<dbReference type="Gene3D" id="2.40.30.170">
    <property type="match status" value="1"/>
</dbReference>
<sequence length="357" mass="38012">MRAYLYVAVILLVIFGGISGYLYNKFSAFASMDFSPPPATVAVATARADTWPSLLEAVGTIRAVRGANLAAETSGEVTDISVVSGQEVAAGQLLLTLNDSLEQASRGRAEANLVLAQQLYERDESLIKQKSIPQSQFDRSKADLDIAIASIAEIEAQLDNKRIVAPFAGRVGIIEVKTGDYISSGTSITTLQDLSALEIDFSVPARHFPDLRPGLVISVRTASSERAFSATLKAVDSAVDTGTRNLALKAALNESEGILPGMFAQLEIDLGQPREVITLPETAVTYSLQGDTVYVVSDQGEGLQVMPRVVASGEVRDGRIAIRSGVELGERIVSAGQNKLYRGAPVVLEENPAAFTQ</sequence>
<keyword evidence="6" id="KW-1185">Reference proteome</keyword>
<comment type="similarity">
    <text evidence="1">Belongs to the membrane fusion protein (MFP) (TC 8.A.1) family.</text>
</comment>
<organism evidence="5 6">
    <name type="scientific">Halioglobus maricola</name>
    <dbReference type="NCBI Taxonomy" id="2601894"/>
    <lineage>
        <taxon>Bacteria</taxon>
        <taxon>Pseudomonadati</taxon>
        <taxon>Pseudomonadota</taxon>
        <taxon>Gammaproteobacteria</taxon>
        <taxon>Cellvibrionales</taxon>
        <taxon>Halieaceae</taxon>
        <taxon>Halioglobus</taxon>
    </lineage>
</organism>
<feature type="domain" description="CusB-like beta-barrel" evidence="4">
    <location>
        <begin position="200"/>
        <end position="268"/>
    </location>
</feature>
<keyword evidence="2" id="KW-0812">Transmembrane</keyword>
<evidence type="ECO:0000259" key="3">
    <source>
        <dbReference type="Pfam" id="PF25917"/>
    </source>
</evidence>
<gene>
    <name evidence="5" type="ORF">EY643_06145</name>
</gene>
<dbReference type="KEGG" id="halc:EY643_06145"/>
<dbReference type="SUPFAM" id="SSF111369">
    <property type="entry name" value="HlyD-like secretion proteins"/>
    <property type="match status" value="1"/>
</dbReference>
<dbReference type="InterPro" id="IPR006143">
    <property type="entry name" value="RND_pump_MFP"/>
</dbReference>
<dbReference type="GO" id="GO:0015562">
    <property type="term" value="F:efflux transmembrane transporter activity"/>
    <property type="evidence" value="ECO:0007669"/>
    <property type="project" value="TreeGrafter"/>
</dbReference>
<dbReference type="GO" id="GO:1990281">
    <property type="term" value="C:efflux pump complex"/>
    <property type="evidence" value="ECO:0007669"/>
    <property type="project" value="TreeGrafter"/>
</dbReference>
<dbReference type="Pfam" id="PF25954">
    <property type="entry name" value="Beta-barrel_RND_2"/>
    <property type="match status" value="1"/>
</dbReference>
<dbReference type="InterPro" id="IPR058625">
    <property type="entry name" value="MdtA-like_BSH"/>
</dbReference>
<dbReference type="Gene3D" id="2.40.420.20">
    <property type="match status" value="1"/>
</dbReference>
<keyword evidence="2" id="KW-1133">Transmembrane helix</keyword>
<feature type="transmembrane region" description="Helical" evidence="2">
    <location>
        <begin position="6"/>
        <end position="23"/>
    </location>
</feature>
<accession>A0A5P9NIA0</accession>
<reference evidence="5 6" key="1">
    <citation type="submission" date="2019-02" db="EMBL/GenBank/DDBJ databases">
        <authorList>
            <person name="Li S.-H."/>
        </authorList>
    </citation>
    <scope>NUCLEOTIDE SEQUENCE [LARGE SCALE GENOMIC DNA]</scope>
    <source>
        <strain evidence="5 6">IMCC14385</strain>
    </source>
</reference>
<dbReference type="AlphaFoldDB" id="A0A5P9NIA0"/>
<dbReference type="Pfam" id="PF25917">
    <property type="entry name" value="BSH_RND"/>
    <property type="match status" value="1"/>
</dbReference>
<evidence type="ECO:0000256" key="1">
    <source>
        <dbReference type="ARBA" id="ARBA00009477"/>
    </source>
</evidence>
<proteinExistence type="inferred from homology"/>
<evidence type="ECO:0000256" key="2">
    <source>
        <dbReference type="SAM" id="Phobius"/>
    </source>
</evidence>
<evidence type="ECO:0000259" key="4">
    <source>
        <dbReference type="Pfam" id="PF25954"/>
    </source>
</evidence>
<feature type="domain" description="Multidrug resistance protein MdtA-like barrel-sandwich hybrid" evidence="3">
    <location>
        <begin position="67"/>
        <end position="187"/>
    </location>
</feature>
<evidence type="ECO:0000313" key="6">
    <source>
        <dbReference type="Proteomes" id="UP000326287"/>
    </source>
</evidence>
<dbReference type="PANTHER" id="PTHR30469:SF11">
    <property type="entry name" value="BLL4320 PROTEIN"/>
    <property type="match status" value="1"/>
</dbReference>
<dbReference type="NCBIfam" id="TIGR01730">
    <property type="entry name" value="RND_mfp"/>
    <property type="match status" value="1"/>
</dbReference>
<dbReference type="PANTHER" id="PTHR30469">
    <property type="entry name" value="MULTIDRUG RESISTANCE PROTEIN MDTA"/>
    <property type="match status" value="1"/>
</dbReference>
<dbReference type="RefSeq" id="WP_152661371.1">
    <property type="nucleotide sequence ID" value="NZ_CP036422.1"/>
</dbReference>
<dbReference type="Gene3D" id="2.40.50.100">
    <property type="match status" value="1"/>
</dbReference>